<dbReference type="GO" id="GO:0000166">
    <property type="term" value="F:nucleotide binding"/>
    <property type="evidence" value="ECO:0007669"/>
    <property type="project" value="UniProtKB-KW"/>
</dbReference>
<dbReference type="Pfam" id="PF00106">
    <property type="entry name" value="adh_short"/>
    <property type="match status" value="1"/>
</dbReference>
<dbReference type="InterPro" id="IPR002347">
    <property type="entry name" value="SDR_fam"/>
</dbReference>
<proteinExistence type="inferred from homology"/>
<dbReference type="OMA" id="PRQWGFF"/>
<keyword evidence="5" id="KW-0256">Endoplasmic reticulum</keyword>
<protein>
    <recommendedName>
        <fullName evidence="10">3-dehydrosphinganine reductase</fullName>
        <ecNumber evidence="10">1.1.1.102</ecNumber>
    </recommendedName>
</protein>
<comment type="pathway">
    <text evidence="2">Lipid metabolism; sphingolipid metabolism.</text>
</comment>
<dbReference type="CDD" id="cd08939">
    <property type="entry name" value="KDSR-like_SDR_c"/>
    <property type="match status" value="1"/>
</dbReference>
<dbReference type="SUPFAM" id="SSF51735">
    <property type="entry name" value="NAD(P)-binding Rossmann-fold domains"/>
    <property type="match status" value="1"/>
</dbReference>
<evidence type="ECO:0000256" key="4">
    <source>
        <dbReference type="ARBA" id="ARBA00022741"/>
    </source>
</evidence>
<dbReference type="GO" id="GO:0005789">
    <property type="term" value="C:endoplasmic reticulum membrane"/>
    <property type="evidence" value="ECO:0007669"/>
    <property type="project" value="TreeGrafter"/>
</dbReference>
<comment type="subcellular location">
    <subcellularLocation>
        <location evidence="1">Endoplasmic reticulum</location>
    </subcellularLocation>
</comment>
<keyword evidence="7" id="KW-0746">Sphingolipid metabolism</keyword>
<dbReference type="InterPro" id="IPR036291">
    <property type="entry name" value="NAD(P)-bd_dom_sf"/>
</dbReference>
<sequence length="323" mass="35358">MILLVISVVAVFLSAFLALKLLLLGSPKKFKNLVKRHVVITGGSKGIGRALAIEAVKSGCDVTIVARNAGQLEKVESELKSLANDNQISIKTIALDLTNDFQSIKDTLENHFGRNGTSSIDILINNAGATIDGEFEKLRAEDFEQEMKINYLSAVYVTKALMPFLKESARRSEYESRKFLGSRIVFLSSQAGQLGLYGYSAYSSSKFALRGLAECLQMELKPANVWITVAYPPNTDTEGFSNECLQMPEATRIISGTAGLVQPDVVAKKILSAAVAGHFCCYFGSDGWLLSSLCGGMSPENNVLNMYDEMFQYFLKARSNEEL</sequence>
<evidence type="ECO:0000256" key="3">
    <source>
        <dbReference type="ARBA" id="ARBA00004991"/>
    </source>
</evidence>
<evidence type="ECO:0000313" key="12">
    <source>
        <dbReference type="Proteomes" id="UP000887565"/>
    </source>
</evidence>
<dbReference type="AlphaFoldDB" id="A0A915J859"/>
<dbReference type="WBParaSite" id="nRc.2.0.1.t21914-RA">
    <property type="protein sequence ID" value="nRc.2.0.1.t21914-RA"/>
    <property type="gene ID" value="nRc.2.0.1.g21914"/>
</dbReference>
<evidence type="ECO:0000313" key="13">
    <source>
        <dbReference type="WBParaSite" id="nRc.2.0.1.t21914-RA"/>
    </source>
</evidence>
<dbReference type="PROSITE" id="PS00061">
    <property type="entry name" value="ADH_SHORT"/>
    <property type="match status" value="1"/>
</dbReference>
<keyword evidence="4" id="KW-0547">Nucleotide-binding</keyword>
<keyword evidence="12" id="KW-1185">Reference proteome</keyword>
<accession>A0A915J859</accession>
<evidence type="ECO:0000256" key="2">
    <source>
        <dbReference type="ARBA" id="ARBA00004760"/>
    </source>
</evidence>
<dbReference type="GO" id="GO:0006666">
    <property type="term" value="P:3-keto-sphinganine metabolic process"/>
    <property type="evidence" value="ECO:0007669"/>
    <property type="project" value="InterPro"/>
</dbReference>
<keyword evidence="9" id="KW-0443">Lipid metabolism</keyword>
<evidence type="ECO:0000256" key="10">
    <source>
        <dbReference type="ARBA" id="ARBA00026112"/>
    </source>
</evidence>
<dbReference type="PRINTS" id="PR00080">
    <property type="entry name" value="SDRFAMILY"/>
</dbReference>
<reference evidence="13" key="1">
    <citation type="submission" date="2022-11" db="UniProtKB">
        <authorList>
            <consortium name="WormBaseParasite"/>
        </authorList>
    </citation>
    <scope>IDENTIFICATION</scope>
</reference>
<dbReference type="Gene3D" id="3.40.50.720">
    <property type="entry name" value="NAD(P)-binding Rossmann-like Domain"/>
    <property type="match status" value="1"/>
</dbReference>
<keyword evidence="8" id="KW-0560">Oxidoreductase</keyword>
<evidence type="ECO:0000256" key="6">
    <source>
        <dbReference type="ARBA" id="ARBA00022857"/>
    </source>
</evidence>
<keyword evidence="6" id="KW-0521">NADP</keyword>
<dbReference type="InterPro" id="IPR045022">
    <property type="entry name" value="KDSR-like"/>
</dbReference>
<evidence type="ECO:0000256" key="11">
    <source>
        <dbReference type="RuleBase" id="RU000363"/>
    </source>
</evidence>
<dbReference type="PANTHER" id="PTHR43550:SF3">
    <property type="entry name" value="3-KETODIHYDROSPHINGOSINE REDUCTASE"/>
    <property type="match status" value="1"/>
</dbReference>
<dbReference type="InterPro" id="IPR020904">
    <property type="entry name" value="Sc_DH/Rdtase_CS"/>
</dbReference>
<dbReference type="Proteomes" id="UP000887565">
    <property type="component" value="Unplaced"/>
</dbReference>
<name>A0A915J859_ROMCU</name>
<evidence type="ECO:0000256" key="7">
    <source>
        <dbReference type="ARBA" id="ARBA00022919"/>
    </source>
</evidence>
<evidence type="ECO:0000256" key="5">
    <source>
        <dbReference type="ARBA" id="ARBA00022824"/>
    </source>
</evidence>
<dbReference type="EC" id="1.1.1.102" evidence="10"/>
<dbReference type="FunFam" id="3.40.50.720:FF:000468">
    <property type="entry name" value="Short-chain dehydrogenase, putative"/>
    <property type="match status" value="1"/>
</dbReference>
<dbReference type="GO" id="GO:0030148">
    <property type="term" value="P:sphingolipid biosynthetic process"/>
    <property type="evidence" value="ECO:0007669"/>
    <property type="project" value="InterPro"/>
</dbReference>
<comment type="pathway">
    <text evidence="3">Sphingolipid metabolism.</text>
</comment>
<dbReference type="PANTHER" id="PTHR43550">
    <property type="entry name" value="3-KETODIHYDROSPHINGOSINE REDUCTASE"/>
    <property type="match status" value="1"/>
</dbReference>
<evidence type="ECO:0000256" key="8">
    <source>
        <dbReference type="ARBA" id="ARBA00023002"/>
    </source>
</evidence>
<dbReference type="PRINTS" id="PR00081">
    <property type="entry name" value="GDHRDH"/>
</dbReference>
<dbReference type="GO" id="GO:0047560">
    <property type="term" value="F:3-dehydrosphinganine reductase activity"/>
    <property type="evidence" value="ECO:0007669"/>
    <property type="project" value="UniProtKB-EC"/>
</dbReference>
<organism evidence="12 13">
    <name type="scientific">Romanomermis culicivorax</name>
    <name type="common">Nematode worm</name>
    <dbReference type="NCBI Taxonomy" id="13658"/>
    <lineage>
        <taxon>Eukaryota</taxon>
        <taxon>Metazoa</taxon>
        <taxon>Ecdysozoa</taxon>
        <taxon>Nematoda</taxon>
        <taxon>Enoplea</taxon>
        <taxon>Dorylaimia</taxon>
        <taxon>Mermithida</taxon>
        <taxon>Mermithoidea</taxon>
        <taxon>Mermithidae</taxon>
        <taxon>Romanomermis</taxon>
    </lineage>
</organism>
<evidence type="ECO:0000256" key="9">
    <source>
        <dbReference type="ARBA" id="ARBA00023098"/>
    </source>
</evidence>
<evidence type="ECO:0000256" key="1">
    <source>
        <dbReference type="ARBA" id="ARBA00004240"/>
    </source>
</evidence>
<comment type="similarity">
    <text evidence="11">Belongs to the short-chain dehydrogenases/reductases (SDR) family.</text>
</comment>